<accession>A0A7R9IAJ5</accession>
<name>A0A7R9IAJ5_9NEOP</name>
<protein>
    <submittedName>
        <fullName evidence="1">Uncharacterized protein</fullName>
    </submittedName>
</protein>
<reference evidence="1" key="1">
    <citation type="submission" date="2020-11" db="EMBL/GenBank/DDBJ databases">
        <authorList>
            <person name="Tran Van P."/>
        </authorList>
    </citation>
    <scope>NUCLEOTIDE SEQUENCE</scope>
</reference>
<sequence>MISLSSAVQSIRNLNITFAMQLSYSLHTFKPRPNDVVYKASLSKNICAYVNISVCAVVTILVVRRRLHSLQYDTICATEGSPGVVLVKKDDYVQRFRQDFVTSVQHRNLSGRIELQEPVRLILKIYTFHIMRNVLSDQYHMDSLNACAHQRGTESGSGTRERTREFMAGLSVVIPTRTPTNVCNQLTKQPAERGKTVNDMGRRHSPAFASKCVGFIRPGSGFDLKHTQILCGALGLKRGVLSSMRTNEELLEFKKSSISGLEN</sequence>
<dbReference type="EMBL" id="OE000052">
    <property type="protein sequence ID" value="CAD7452180.1"/>
    <property type="molecule type" value="Genomic_DNA"/>
</dbReference>
<evidence type="ECO:0000313" key="1">
    <source>
        <dbReference type="EMBL" id="CAD7452180.1"/>
    </source>
</evidence>
<organism evidence="1">
    <name type="scientific">Timema tahoe</name>
    <dbReference type="NCBI Taxonomy" id="61484"/>
    <lineage>
        <taxon>Eukaryota</taxon>
        <taxon>Metazoa</taxon>
        <taxon>Ecdysozoa</taxon>
        <taxon>Arthropoda</taxon>
        <taxon>Hexapoda</taxon>
        <taxon>Insecta</taxon>
        <taxon>Pterygota</taxon>
        <taxon>Neoptera</taxon>
        <taxon>Polyneoptera</taxon>
        <taxon>Phasmatodea</taxon>
        <taxon>Timematodea</taxon>
        <taxon>Timematoidea</taxon>
        <taxon>Timematidae</taxon>
        <taxon>Timema</taxon>
    </lineage>
</organism>
<gene>
    <name evidence="1" type="ORF">TTEB3V08_LOCUS367</name>
</gene>
<proteinExistence type="predicted"/>
<dbReference type="AlphaFoldDB" id="A0A7R9IAJ5"/>